<organism evidence="3 4">
    <name type="scientific">Latimeria chalumnae</name>
    <name type="common">Coelacanth</name>
    <dbReference type="NCBI Taxonomy" id="7897"/>
    <lineage>
        <taxon>Eukaryota</taxon>
        <taxon>Metazoa</taxon>
        <taxon>Chordata</taxon>
        <taxon>Craniata</taxon>
        <taxon>Vertebrata</taxon>
        <taxon>Euteleostomi</taxon>
        <taxon>Coelacanthiformes</taxon>
        <taxon>Coelacanthidae</taxon>
        <taxon>Latimeria</taxon>
    </lineage>
</organism>
<dbReference type="Ensembl" id="ENSLACT00000008599.1">
    <property type="protein sequence ID" value="ENSLACP00000008531.1"/>
    <property type="gene ID" value="ENSLACG00000007549.1"/>
</dbReference>
<dbReference type="GeneTree" id="ENSGT00940000165685"/>
<accession>H3AFW0</accession>
<dbReference type="Pfam" id="PF00378">
    <property type="entry name" value="ECH_1"/>
    <property type="match status" value="1"/>
</dbReference>
<dbReference type="Bgee" id="ENSLACG00000007549">
    <property type="expression patterns" value="Expressed in pharyngeal gill and 5 other cell types or tissues"/>
</dbReference>
<proteinExistence type="inferred from homology"/>
<dbReference type="InterPro" id="IPR029045">
    <property type="entry name" value="ClpP/crotonase-like_dom_sf"/>
</dbReference>
<evidence type="ECO:0000313" key="4">
    <source>
        <dbReference type="Proteomes" id="UP000008672"/>
    </source>
</evidence>
<dbReference type="Gene3D" id="3.90.226.10">
    <property type="entry name" value="2-enoyl-CoA Hydratase, Chain A, domain 1"/>
    <property type="match status" value="1"/>
</dbReference>
<dbReference type="GeneID" id="102351783"/>
<dbReference type="RefSeq" id="XP_006002930.1">
    <property type="nucleotide sequence ID" value="XM_006002868.3"/>
</dbReference>
<dbReference type="InterPro" id="IPR018376">
    <property type="entry name" value="Enoyl-CoA_hyd/isom_CS"/>
</dbReference>
<dbReference type="Gene3D" id="1.10.287.2460">
    <property type="match status" value="1"/>
</dbReference>
<evidence type="ECO:0000256" key="1">
    <source>
        <dbReference type="ARBA" id="ARBA00005254"/>
    </source>
</evidence>
<dbReference type="OrthoDB" id="448450at2759"/>
<dbReference type="HOGENOM" id="CLU_009834_7_4_1"/>
<dbReference type="InParanoid" id="H3AFW0"/>
<dbReference type="EMBL" id="AFYH01135925">
    <property type="status" value="NOT_ANNOTATED_CDS"/>
    <property type="molecule type" value="Genomic_DNA"/>
</dbReference>
<reference evidence="3" key="2">
    <citation type="submission" date="2025-08" db="UniProtKB">
        <authorList>
            <consortium name="Ensembl"/>
        </authorList>
    </citation>
    <scope>IDENTIFICATION</scope>
</reference>
<dbReference type="KEGG" id="lcm:102351783"/>
<dbReference type="InterPro" id="IPR001753">
    <property type="entry name" value="Enoyl-CoA_hydra/iso"/>
</dbReference>
<dbReference type="EMBL" id="AFYH01135929">
    <property type="status" value="NOT_ANNOTATED_CDS"/>
    <property type="molecule type" value="Genomic_DNA"/>
</dbReference>
<dbReference type="OMA" id="PKTDSWH"/>
<dbReference type="EMBL" id="AFYH01135924">
    <property type="status" value="NOT_ANNOTATED_CDS"/>
    <property type="molecule type" value="Genomic_DNA"/>
</dbReference>
<dbReference type="eggNOG" id="KOG1680">
    <property type="taxonomic scope" value="Eukaryota"/>
</dbReference>
<dbReference type="EMBL" id="AFYH01135930">
    <property type="status" value="NOT_ANNOTATED_CDS"/>
    <property type="molecule type" value="Genomic_DNA"/>
</dbReference>
<name>H3AFW0_LATCH</name>
<dbReference type="PANTHER" id="PTHR43802:SF1">
    <property type="entry name" value="IP11341P-RELATED"/>
    <property type="match status" value="1"/>
</dbReference>
<dbReference type="EMBL" id="AFYH01135923">
    <property type="status" value="NOT_ANNOTATED_CDS"/>
    <property type="molecule type" value="Genomic_DNA"/>
</dbReference>
<dbReference type="SUPFAM" id="SSF52096">
    <property type="entry name" value="ClpP/crotonase"/>
    <property type="match status" value="1"/>
</dbReference>
<dbReference type="CDD" id="cd06558">
    <property type="entry name" value="crotonase-like"/>
    <property type="match status" value="1"/>
</dbReference>
<dbReference type="Proteomes" id="UP000008672">
    <property type="component" value="Unassembled WGS sequence"/>
</dbReference>
<reference evidence="4" key="1">
    <citation type="submission" date="2011-08" db="EMBL/GenBank/DDBJ databases">
        <title>The draft genome of Latimeria chalumnae.</title>
        <authorList>
            <person name="Di Palma F."/>
            <person name="Alfoldi J."/>
            <person name="Johnson J."/>
            <person name="Berlin A."/>
            <person name="Gnerre S."/>
            <person name="Jaffe D."/>
            <person name="MacCallum I."/>
            <person name="Young S."/>
            <person name="Walker B.J."/>
            <person name="Lander E."/>
            <person name="Lindblad-Toh K."/>
        </authorList>
    </citation>
    <scope>NUCLEOTIDE SEQUENCE [LARGE SCALE GENOMIC DNA]</scope>
    <source>
        <strain evidence="4">Wild caught</strain>
    </source>
</reference>
<dbReference type="PANTHER" id="PTHR43802">
    <property type="entry name" value="ENOYL-COA HYDRATASE"/>
    <property type="match status" value="1"/>
</dbReference>
<dbReference type="EMBL" id="AFYH01135931">
    <property type="status" value="NOT_ANNOTATED_CDS"/>
    <property type="molecule type" value="Genomic_DNA"/>
</dbReference>
<dbReference type="EMBL" id="AFYH01135927">
    <property type="status" value="NOT_ANNOTATED_CDS"/>
    <property type="molecule type" value="Genomic_DNA"/>
</dbReference>
<dbReference type="GO" id="GO:0003824">
    <property type="term" value="F:catalytic activity"/>
    <property type="evidence" value="ECO:0007669"/>
    <property type="project" value="InterPro"/>
</dbReference>
<sequence>MYRPAWGGLLGGRKAVWPALSGSVSAGSGRRGAAAGEKTVITEKHGTILTVGINRPEARNAVNQETAAQLLEAFTSFEEDDSVSAAVLYGIGGNFCAGYDLKEVAHNAAVIKLEQDVTKGPGPMGPSRMQFSKPVIAAVSGYAVAGGLELSLLADLRVMEQSAVMGVFCRRFGVPLIDGGTVRLPKLIGLSRALDLILTGRPIGAKEASEFGLANRVVPDGQALQSAMELAQQISAFPQLCLRADRASAYHSAFDASSFVDALQFETDHGKLVLMEESISGAKKFSAGTGRHGKL</sequence>
<keyword evidence="4" id="KW-1185">Reference proteome</keyword>
<dbReference type="EMBL" id="AFYH01135926">
    <property type="status" value="NOT_ANNOTATED_CDS"/>
    <property type="molecule type" value="Genomic_DNA"/>
</dbReference>
<dbReference type="NCBIfam" id="NF006108">
    <property type="entry name" value="PRK08259.1"/>
    <property type="match status" value="1"/>
</dbReference>
<evidence type="ECO:0000256" key="2">
    <source>
        <dbReference type="RuleBase" id="RU003707"/>
    </source>
</evidence>
<dbReference type="EMBL" id="AFYH01135922">
    <property type="status" value="NOT_ANNOTATED_CDS"/>
    <property type="molecule type" value="Genomic_DNA"/>
</dbReference>
<gene>
    <name evidence="3" type="primary">ZGC:101569</name>
</gene>
<dbReference type="AlphaFoldDB" id="H3AFW0"/>
<reference evidence="3" key="3">
    <citation type="submission" date="2025-09" db="UniProtKB">
        <authorList>
            <consortium name="Ensembl"/>
        </authorList>
    </citation>
    <scope>IDENTIFICATION</scope>
</reference>
<dbReference type="EMBL" id="AFYH01135928">
    <property type="status" value="NOT_ANNOTATED_CDS"/>
    <property type="molecule type" value="Genomic_DNA"/>
</dbReference>
<dbReference type="PROSITE" id="PS00166">
    <property type="entry name" value="ENOYL_COA_HYDRATASE"/>
    <property type="match status" value="1"/>
</dbReference>
<protein>
    <submittedName>
        <fullName evidence="3">Zgc:101569</fullName>
    </submittedName>
</protein>
<dbReference type="STRING" id="7897.ENSLACP00000008531"/>
<comment type="similarity">
    <text evidence="1 2">Belongs to the enoyl-CoA hydratase/isomerase family.</text>
</comment>
<evidence type="ECO:0000313" key="3">
    <source>
        <dbReference type="Ensembl" id="ENSLACP00000008531.1"/>
    </source>
</evidence>